<dbReference type="KEGG" id="sod:Sant_3129"/>
<evidence type="ECO:0000256" key="6">
    <source>
        <dbReference type="ARBA" id="ARBA00022679"/>
    </source>
</evidence>
<dbReference type="InterPro" id="IPR050864">
    <property type="entry name" value="Bacterial_PTS_Sugar_Transport"/>
</dbReference>
<dbReference type="PATRIC" id="fig|1239307.3.peg.3455"/>
<dbReference type="PROSITE" id="PS51094">
    <property type="entry name" value="PTS_EIIA_TYPE_2"/>
    <property type="match status" value="1"/>
</dbReference>
<feature type="transmembrane region" description="Helical" evidence="11">
    <location>
        <begin position="303"/>
        <end position="322"/>
    </location>
</feature>
<dbReference type="InterPro" id="IPR003501">
    <property type="entry name" value="PTS_EIIB_2/3"/>
</dbReference>
<keyword evidence="5" id="KW-0762">Sugar transport</keyword>
<keyword evidence="3" id="KW-1003">Cell membrane</keyword>
<dbReference type="GO" id="GO:0090563">
    <property type="term" value="F:protein-phosphocysteine-sugar phosphotransferase activity"/>
    <property type="evidence" value="ECO:0007669"/>
    <property type="project" value="TreeGrafter"/>
</dbReference>
<dbReference type="CDD" id="cd05569">
    <property type="entry name" value="PTS_IIB_fructose"/>
    <property type="match status" value="1"/>
</dbReference>
<dbReference type="GO" id="GO:0005351">
    <property type="term" value="F:carbohydrate:proton symporter activity"/>
    <property type="evidence" value="ECO:0007669"/>
    <property type="project" value="InterPro"/>
</dbReference>
<evidence type="ECO:0000259" key="12">
    <source>
        <dbReference type="PROSITE" id="PS51094"/>
    </source>
</evidence>
<dbReference type="InterPro" id="IPR003353">
    <property type="entry name" value="PTS_IIB_fruc"/>
</dbReference>
<dbReference type="InterPro" id="IPR036095">
    <property type="entry name" value="PTS_EIIB-like_sf"/>
</dbReference>
<dbReference type="SUPFAM" id="SSF55804">
    <property type="entry name" value="Phoshotransferase/anion transport protein"/>
    <property type="match status" value="1"/>
</dbReference>
<dbReference type="InterPro" id="IPR013014">
    <property type="entry name" value="PTS_EIIC_2"/>
</dbReference>
<sequence length="629" mass="66435">MTIIELLTPARIILNNVPCDKEALFSLCAATLAADKSIAAADQATFIDLLRAREKHSTTNVGEGVAMPHAQGSIIRAPTLLFLRPKVGVDWDESDDKPVSLIFMIAVPAASQDQHLEIIARLCRWLMEDEFRQALLDAPDETAVMSLLQAQEQGQTESGLRGETRPKKDESAKFLVAVTACPTGIAHTYMAAENIEKAAHQLGYAIKVETNGSAGVGNPLTEEDINNAEAVIIAADTKVEMDRFANKPLYYASVSQGIREPEHLITQALEAKPFNSARPAAGEGRGKSAPNVYGTLMNGVSNMLPFVIAGGILIALSFLWGINSADPKDPSFNWMASVIKQIGGAAFTLFIPVMSGYIAYAIADRPGLAPGMVGGLMASTGGSGFLGAIVAGFIAGYLIVGLRRVLKPLPSSFEGLKPVLIYPLVSVFIVGFITVALINPFMGEVNNAVIKFLNNIGSTNKILLGFIIGAMLAADLGGPINKAAYLFSVGVLASGNDYVMAAAVASGMVPSLAVALSANLAKNKFTVSQCEAAKANYILGLSFIAEGAIPFAASNPLVILPSLMIGSGVAGSLAMFFKVTYPAPHGGVFVIPVVGHPVYFVISTLVGVIISTALILMMKRNLTEEQRRK</sequence>
<dbReference type="Gene3D" id="3.40.50.2300">
    <property type="match status" value="1"/>
</dbReference>
<dbReference type="InterPro" id="IPR002178">
    <property type="entry name" value="PTS_EIIA_type-2_dom"/>
</dbReference>
<dbReference type="NCBIfam" id="TIGR01427">
    <property type="entry name" value="PTS_IIC_fructo"/>
    <property type="match status" value="1"/>
</dbReference>
<dbReference type="HOGENOM" id="CLU_013155_1_0_6"/>
<feature type="transmembrane region" description="Helical" evidence="11">
    <location>
        <begin position="420"/>
        <end position="441"/>
    </location>
</feature>
<keyword evidence="8 11" id="KW-0812">Transmembrane</keyword>
<dbReference type="InterPro" id="IPR003352">
    <property type="entry name" value="PTS_EIIC"/>
</dbReference>
<evidence type="ECO:0000256" key="11">
    <source>
        <dbReference type="SAM" id="Phobius"/>
    </source>
</evidence>
<dbReference type="PROSITE" id="PS00372">
    <property type="entry name" value="PTS_EIIA_TYPE_2_HIS"/>
    <property type="match status" value="1"/>
</dbReference>
<dbReference type="RefSeq" id="WP_025423274.1">
    <property type="nucleotide sequence ID" value="NZ_CP006569.1"/>
</dbReference>
<keyword evidence="10 11" id="KW-0472">Membrane</keyword>
<feature type="transmembrane region" description="Helical" evidence="11">
    <location>
        <begin position="375"/>
        <end position="400"/>
    </location>
</feature>
<dbReference type="GO" id="GO:0009401">
    <property type="term" value="P:phosphoenolpyruvate-dependent sugar phosphotransferase system"/>
    <property type="evidence" value="ECO:0007669"/>
    <property type="project" value="UniProtKB-KW"/>
</dbReference>
<evidence type="ECO:0000256" key="8">
    <source>
        <dbReference type="ARBA" id="ARBA00022692"/>
    </source>
</evidence>
<gene>
    <name evidence="15" type="ORF">Sant_3129</name>
</gene>
<dbReference type="AlphaFoldDB" id="W0I0Y5"/>
<feature type="transmembrane region" description="Helical" evidence="11">
    <location>
        <begin position="500"/>
        <end position="521"/>
    </location>
</feature>
<evidence type="ECO:0000256" key="1">
    <source>
        <dbReference type="ARBA" id="ARBA00004429"/>
    </source>
</evidence>
<feature type="domain" description="PTS EIIC type-2" evidence="14">
    <location>
        <begin position="292"/>
        <end position="628"/>
    </location>
</feature>
<feature type="domain" description="PTS EIIA type-2" evidence="12">
    <location>
        <begin position="5"/>
        <end position="151"/>
    </location>
</feature>
<reference evidence="15 16" key="1">
    <citation type="journal article" date="2014" name="Genome Biol. Evol.">
        <title>Genome degeneration and adaptation in a nascent stage of symbiosis.</title>
        <authorList>
            <person name="Oakeson K.F."/>
            <person name="Gil R."/>
            <person name="Clayton A.L."/>
            <person name="Dunn D.M."/>
            <person name="von Niederhausern A.C."/>
            <person name="Hamil C."/>
            <person name="Aoyagi A."/>
            <person name="Duval B."/>
            <person name="Baca A."/>
            <person name="Silva F.J."/>
            <person name="Vallier A."/>
            <person name="Jackson D.G."/>
            <person name="Latorre A."/>
            <person name="Weiss R.B."/>
            <person name="Heddi A."/>
            <person name="Moya A."/>
            <person name="Dale C."/>
        </authorList>
    </citation>
    <scope>NUCLEOTIDE SEQUENCE [LARGE SCALE GENOMIC DNA]</scope>
    <source>
        <strain evidence="15 16">HS1</strain>
    </source>
</reference>
<dbReference type="CDD" id="cd00211">
    <property type="entry name" value="PTS_IIA_fru"/>
    <property type="match status" value="1"/>
</dbReference>
<accession>W0I0Y5</accession>
<dbReference type="PROSITE" id="PS51099">
    <property type="entry name" value="PTS_EIIB_TYPE_2"/>
    <property type="match status" value="1"/>
</dbReference>
<dbReference type="PROSITE" id="PS51104">
    <property type="entry name" value="PTS_EIIC_TYPE_2"/>
    <property type="match status" value="1"/>
</dbReference>
<dbReference type="InterPro" id="IPR016152">
    <property type="entry name" value="PTrfase/Anion_transptr"/>
</dbReference>
<organism evidence="15 16">
    <name type="scientific">Sodalis praecaptivus</name>
    <dbReference type="NCBI Taxonomy" id="1239307"/>
    <lineage>
        <taxon>Bacteria</taxon>
        <taxon>Pseudomonadati</taxon>
        <taxon>Pseudomonadota</taxon>
        <taxon>Gammaproteobacteria</taxon>
        <taxon>Enterobacterales</taxon>
        <taxon>Bruguierivoracaceae</taxon>
        <taxon>Sodalis</taxon>
    </lineage>
</organism>
<dbReference type="GO" id="GO:0022877">
    <property type="term" value="F:protein-N(PI)-phosphohistidine-fructose phosphotransferase system transporter activity"/>
    <property type="evidence" value="ECO:0007669"/>
    <property type="project" value="InterPro"/>
</dbReference>
<dbReference type="EMBL" id="CP006569">
    <property type="protein sequence ID" value="AHF78135.1"/>
    <property type="molecule type" value="Genomic_DNA"/>
</dbReference>
<feature type="domain" description="PTS EIIB type-2" evidence="13">
    <location>
        <begin position="175"/>
        <end position="270"/>
    </location>
</feature>
<keyword evidence="6" id="KW-0808">Transferase</keyword>
<dbReference type="InterPro" id="IPR006327">
    <property type="entry name" value="PTS_IIC_fruc"/>
</dbReference>
<dbReference type="Gene3D" id="3.40.930.10">
    <property type="entry name" value="Mannitol-specific EII, Chain A"/>
    <property type="match status" value="1"/>
</dbReference>
<dbReference type="Pfam" id="PF02378">
    <property type="entry name" value="PTS_EIIC"/>
    <property type="match status" value="1"/>
</dbReference>
<keyword evidence="16" id="KW-1185">Reference proteome</keyword>
<evidence type="ECO:0000259" key="13">
    <source>
        <dbReference type="PROSITE" id="PS51099"/>
    </source>
</evidence>
<name>W0I0Y5_9GAMM</name>
<evidence type="ECO:0000256" key="7">
    <source>
        <dbReference type="ARBA" id="ARBA00022683"/>
    </source>
</evidence>
<comment type="subcellular location">
    <subcellularLocation>
        <location evidence="1">Cell inner membrane</location>
        <topology evidence="1">Multi-pass membrane protein</topology>
    </subcellularLocation>
</comment>
<dbReference type="Pfam" id="PF00359">
    <property type="entry name" value="PTS_EIIA_2"/>
    <property type="match status" value="1"/>
</dbReference>
<evidence type="ECO:0000259" key="14">
    <source>
        <dbReference type="PROSITE" id="PS51104"/>
    </source>
</evidence>
<keyword evidence="9 11" id="KW-1133">Transmembrane helix</keyword>
<dbReference type="NCBIfam" id="TIGR00829">
    <property type="entry name" value="FRU"/>
    <property type="match status" value="1"/>
</dbReference>
<dbReference type="Pfam" id="PF02302">
    <property type="entry name" value="PTS_IIB"/>
    <property type="match status" value="1"/>
</dbReference>
<dbReference type="PANTHER" id="PTHR30505">
    <property type="entry name" value="FRUCTOSE-LIKE PERMEASE"/>
    <property type="match status" value="1"/>
</dbReference>
<dbReference type="OrthoDB" id="9782569at2"/>
<feature type="transmembrane region" description="Helical" evidence="11">
    <location>
        <begin position="597"/>
        <end position="618"/>
    </location>
</feature>
<evidence type="ECO:0000256" key="10">
    <source>
        <dbReference type="ARBA" id="ARBA00023136"/>
    </source>
</evidence>
<dbReference type="NCBIfam" id="TIGR00848">
    <property type="entry name" value="fruA"/>
    <property type="match status" value="1"/>
</dbReference>
<evidence type="ECO:0000256" key="3">
    <source>
        <dbReference type="ARBA" id="ARBA00022475"/>
    </source>
</evidence>
<evidence type="ECO:0000313" key="16">
    <source>
        <dbReference type="Proteomes" id="UP000019028"/>
    </source>
</evidence>
<protein>
    <submittedName>
        <fullName evidence="15">PTS system, fructose subfamily, IIC subunit</fullName>
    </submittedName>
</protein>
<keyword evidence="7" id="KW-0598">Phosphotransferase system</keyword>
<dbReference type="SUPFAM" id="SSF52794">
    <property type="entry name" value="PTS system IIB component-like"/>
    <property type="match status" value="1"/>
</dbReference>
<evidence type="ECO:0000256" key="4">
    <source>
        <dbReference type="ARBA" id="ARBA00022553"/>
    </source>
</evidence>
<feature type="transmembrane region" description="Helical" evidence="11">
    <location>
        <begin position="462"/>
        <end position="480"/>
    </location>
</feature>
<dbReference type="GO" id="GO:0005886">
    <property type="term" value="C:plasma membrane"/>
    <property type="evidence" value="ECO:0007669"/>
    <property type="project" value="UniProtKB-SubCell"/>
</dbReference>
<dbReference type="FunFam" id="3.40.50.2300:FF:000014">
    <property type="entry name" value="PTS system fructose-like transporter subunit IIB"/>
    <property type="match status" value="1"/>
</dbReference>
<feature type="transmembrane region" description="Helical" evidence="11">
    <location>
        <begin position="342"/>
        <end position="363"/>
    </location>
</feature>
<dbReference type="InterPro" id="IPR004715">
    <property type="entry name" value="PTS_IIA_fruc"/>
</dbReference>
<keyword evidence="4" id="KW-0597">Phosphoprotein</keyword>
<evidence type="ECO:0000313" key="15">
    <source>
        <dbReference type="EMBL" id="AHF78135.1"/>
    </source>
</evidence>
<feature type="transmembrane region" description="Helical" evidence="11">
    <location>
        <begin position="557"/>
        <end position="577"/>
    </location>
</feature>
<proteinExistence type="predicted"/>
<keyword evidence="2" id="KW-0813">Transport</keyword>
<dbReference type="Proteomes" id="UP000019028">
    <property type="component" value="Chromosome"/>
</dbReference>
<evidence type="ECO:0000256" key="2">
    <source>
        <dbReference type="ARBA" id="ARBA00022448"/>
    </source>
</evidence>
<evidence type="ECO:0000256" key="9">
    <source>
        <dbReference type="ARBA" id="ARBA00022989"/>
    </source>
</evidence>
<evidence type="ECO:0000256" key="5">
    <source>
        <dbReference type="ARBA" id="ARBA00022597"/>
    </source>
</evidence>
<dbReference type="InterPro" id="IPR013011">
    <property type="entry name" value="PTS_EIIB_2"/>
</dbReference>